<dbReference type="PANTHER" id="PTHR42718">
    <property type="entry name" value="MAJOR FACILITATOR SUPERFAMILY MULTIDRUG TRANSPORTER MFSC"/>
    <property type="match status" value="1"/>
</dbReference>
<gene>
    <name evidence="11" type="ORF">SAMN05421852_101476</name>
</gene>
<dbReference type="GO" id="GO:0022857">
    <property type="term" value="F:transmembrane transporter activity"/>
    <property type="evidence" value="ECO:0007669"/>
    <property type="project" value="InterPro"/>
</dbReference>
<feature type="transmembrane region" description="Helical" evidence="9">
    <location>
        <begin position="20"/>
        <end position="45"/>
    </location>
</feature>
<dbReference type="InterPro" id="IPR036259">
    <property type="entry name" value="MFS_trans_sf"/>
</dbReference>
<feature type="transmembrane region" description="Helical" evidence="9">
    <location>
        <begin position="272"/>
        <end position="297"/>
    </location>
</feature>
<feature type="transmembrane region" description="Helical" evidence="9">
    <location>
        <begin position="147"/>
        <end position="166"/>
    </location>
</feature>
<feature type="transmembrane region" description="Helical" evidence="9">
    <location>
        <begin position="364"/>
        <end position="388"/>
    </location>
</feature>
<evidence type="ECO:0000313" key="11">
    <source>
        <dbReference type="EMBL" id="SFI72353.1"/>
    </source>
</evidence>
<evidence type="ECO:0000256" key="3">
    <source>
        <dbReference type="ARBA" id="ARBA00022448"/>
    </source>
</evidence>
<dbReference type="RefSeq" id="WP_093227614.1">
    <property type="nucleotide sequence ID" value="NZ_FORR01000001.1"/>
</dbReference>
<dbReference type="Gene3D" id="1.20.1720.10">
    <property type="entry name" value="Multidrug resistance protein D"/>
    <property type="match status" value="1"/>
</dbReference>
<dbReference type="Gene3D" id="1.20.1250.20">
    <property type="entry name" value="MFS general substrate transporter like domains"/>
    <property type="match status" value="1"/>
</dbReference>
<sequence length="546" mass="59902">MVETAKETTRSEIRKHIPLLAILMCGVFLAVLNQTLLNVAIPHLITEFNVTPTTAQWLLTGYMLTNGILIPMSAFFIERMGARILFIAAMVFFTGGSLICGIAPTFSVMLIGRLVQAVGGGILMPLVMSIILAVFPPEIRGKGMGIFGLGIMFAPAIGPTLSGWVIEHYDWRLLFNGMVPLGIIILVLALFWLRDIKEKRKIPFDFFDAVISTLGFGLVLYGFSRAGTYGWSDQIVLLSLIVGTLFIILFVTKQLRSSHPMLNFYVFRYSMFSLSSLINVIITIAMFSGMFLIPIYLQNLRGFTPLESGLLILPGAVIMGIMSPISGSLFDKIGPRPLCVIGMLITTVTTYEFTHLTLQTSYTYILVLNMIRSFGMSLLMMSVMTAGLNQLPGNMNSHGTAMSNTVRQIAGSIGISVFTTIFSIRTNFHMSKLSEGMNIMDPAFSQTFHSTANQLANTSGMPFEQAKETLSGLLYGQAYQQAAVMGIDDAFLWATIFAFVGFVLSFFIRDVRKKKTDLQASGNSEEENTSSSTTVTKDGKEAAVSV</sequence>
<feature type="transmembrane region" description="Helical" evidence="9">
    <location>
        <begin position="337"/>
        <end position="358"/>
    </location>
</feature>
<reference evidence="11 12" key="1">
    <citation type="submission" date="2016-10" db="EMBL/GenBank/DDBJ databases">
        <authorList>
            <person name="de Groot N.N."/>
        </authorList>
    </citation>
    <scope>NUCLEOTIDE SEQUENCE [LARGE SCALE GENOMIC DNA]</scope>
    <source>
        <strain evidence="11 12">DSM 44778</strain>
    </source>
</reference>
<dbReference type="InterPro" id="IPR011701">
    <property type="entry name" value="MFS"/>
</dbReference>
<feature type="domain" description="Major facilitator superfamily (MFS) profile" evidence="10">
    <location>
        <begin position="19"/>
        <end position="513"/>
    </location>
</feature>
<feature type="transmembrane region" description="Helical" evidence="9">
    <location>
        <begin position="309"/>
        <end position="330"/>
    </location>
</feature>
<feature type="transmembrane region" description="Helical" evidence="9">
    <location>
        <begin position="409"/>
        <end position="428"/>
    </location>
</feature>
<protein>
    <submittedName>
        <fullName evidence="11">MFS transporter, DHA2 family, multidrug resistance protein</fullName>
    </submittedName>
</protein>
<evidence type="ECO:0000256" key="6">
    <source>
        <dbReference type="ARBA" id="ARBA00022989"/>
    </source>
</evidence>
<comment type="similarity">
    <text evidence="2">Belongs to the major facilitator superfamily. EmrB family.</text>
</comment>
<proteinExistence type="inferred from homology"/>
<organism evidence="11 12">
    <name type="scientific">Thermoflavimicrobium dichotomicum</name>
    <dbReference type="NCBI Taxonomy" id="46223"/>
    <lineage>
        <taxon>Bacteria</taxon>
        <taxon>Bacillati</taxon>
        <taxon>Bacillota</taxon>
        <taxon>Bacilli</taxon>
        <taxon>Bacillales</taxon>
        <taxon>Thermoactinomycetaceae</taxon>
        <taxon>Thermoflavimicrobium</taxon>
    </lineage>
</organism>
<dbReference type="InterPro" id="IPR020846">
    <property type="entry name" value="MFS_dom"/>
</dbReference>
<evidence type="ECO:0000256" key="2">
    <source>
        <dbReference type="ARBA" id="ARBA00008537"/>
    </source>
</evidence>
<dbReference type="PRINTS" id="PR01036">
    <property type="entry name" value="TCRTETB"/>
</dbReference>
<dbReference type="OrthoDB" id="9816041at2"/>
<dbReference type="SUPFAM" id="SSF103473">
    <property type="entry name" value="MFS general substrate transporter"/>
    <property type="match status" value="1"/>
</dbReference>
<feature type="transmembrane region" description="Helical" evidence="9">
    <location>
        <begin position="172"/>
        <end position="193"/>
    </location>
</feature>
<keyword evidence="4" id="KW-1003">Cell membrane</keyword>
<dbReference type="PANTHER" id="PTHR42718:SF9">
    <property type="entry name" value="MAJOR FACILITATOR SUPERFAMILY MULTIDRUG TRANSPORTER MFSC"/>
    <property type="match status" value="1"/>
</dbReference>
<dbReference type="InterPro" id="IPR004638">
    <property type="entry name" value="EmrB-like"/>
</dbReference>
<dbReference type="EMBL" id="FORR01000001">
    <property type="protein sequence ID" value="SFI72353.1"/>
    <property type="molecule type" value="Genomic_DNA"/>
</dbReference>
<keyword evidence="3" id="KW-0813">Transport</keyword>
<dbReference type="CDD" id="cd17503">
    <property type="entry name" value="MFS_LmrB_MDR_like"/>
    <property type="match status" value="1"/>
</dbReference>
<keyword evidence="6 9" id="KW-1133">Transmembrane helix</keyword>
<feature type="transmembrane region" description="Helical" evidence="9">
    <location>
        <begin position="490"/>
        <end position="508"/>
    </location>
</feature>
<evidence type="ECO:0000256" key="4">
    <source>
        <dbReference type="ARBA" id="ARBA00022475"/>
    </source>
</evidence>
<keyword evidence="12" id="KW-1185">Reference proteome</keyword>
<evidence type="ECO:0000256" key="9">
    <source>
        <dbReference type="SAM" id="Phobius"/>
    </source>
</evidence>
<evidence type="ECO:0000256" key="1">
    <source>
        <dbReference type="ARBA" id="ARBA00004651"/>
    </source>
</evidence>
<dbReference type="NCBIfam" id="TIGR00711">
    <property type="entry name" value="efflux_EmrB"/>
    <property type="match status" value="1"/>
</dbReference>
<feature type="transmembrane region" description="Helical" evidence="9">
    <location>
        <begin position="84"/>
        <end position="111"/>
    </location>
</feature>
<keyword evidence="7 9" id="KW-0472">Membrane</keyword>
<comment type="subcellular location">
    <subcellularLocation>
        <location evidence="1">Cell membrane</location>
        <topology evidence="1">Multi-pass membrane protein</topology>
    </subcellularLocation>
</comment>
<evidence type="ECO:0000313" key="12">
    <source>
        <dbReference type="Proteomes" id="UP000199545"/>
    </source>
</evidence>
<name>A0A1I3KIP5_9BACL</name>
<feature type="compositionally biased region" description="Basic and acidic residues" evidence="8">
    <location>
        <begin position="537"/>
        <end position="546"/>
    </location>
</feature>
<feature type="region of interest" description="Disordered" evidence="8">
    <location>
        <begin position="517"/>
        <end position="546"/>
    </location>
</feature>
<dbReference type="Proteomes" id="UP000199545">
    <property type="component" value="Unassembled WGS sequence"/>
</dbReference>
<dbReference type="STRING" id="46223.SAMN05421852_101476"/>
<evidence type="ECO:0000256" key="5">
    <source>
        <dbReference type="ARBA" id="ARBA00022692"/>
    </source>
</evidence>
<feature type="transmembrane region" description="Helical" evidence="9">
    <location>
        <begin position="235"/>
        <end position="252"/>
    </location>
</feature>
<accession>A0A1I3KIP5</accession>
<feature type="transmembrane region" description="Helical" evidence="9">
    <location>
        <begin position="57"/>
        <end position="77"/>
    </location>
</feature>
<evidence type="ECO:0000256" key="8">
    <source>
        <dbReference type="SAM" id="MobiDB-lite"/>
    </source>
</evidence>
<feature type="transmembrane region" description="Helical" evidence="9">
    <location>
        <begin position="205"/>
        <end position="223"/>
    </location>
</feature>
<keyword evidence="5 9" id="KW-0812">Transmembrane</keyword>
<dbReference type="AlphaFoldDB" id="A0A1I3KIP5"/>
<evidence type="ECO:0000259" key="10">
    <source>
        <dbReference type="PROSITE" id="PS50850"/>
    </source>
</evidence>
<feature type="transmembrane region" description="Helical" evidence="9">
    <location>
        <begin position="117"/>
        <end position="135"/>
    </location>
</feature>
<evidence type="ECO:0000256" key="7">
    <source>
        <dbReference type="ARBA" id="ARBA00023136"/>
    </source>
</evidence>
<dbReference type="GO" id="GO:0005886">
    <property type="term" value="C:plasma membrane"/>
    <property type="evidence" value="ECO:0007669"/>
    <property type="project" value="UniProtKB-SubCell"/>
</dbReference>
<dbReference type="PROSITE" id="PS50850">
    <property type="entry name" value="MFS"/>
    <property type="match status" value="1"/>
</dbReference>
<dbReference type="Pfam" id="PF07690">
    <property type="entry name" value="MFS_1"/>
    <property type="match status" value="1"/>
</dbReference>